<sequence>MSQLDNLGIYGQFAKNAEQIIKEIGDAAAAIAVGEAAPKLRGQGAAVGVAVTAAAAISVEVYRRNKIKRKAVSEERKASMTTATEKLKSMFKKDQSPDDPGAESDEDSVDDR</sequence>
<keyword evidence="2" id="KW-1133">Transmembrane helix</keyword>
<dbReference type="RefSeq" id="WP_103465814.1">
    <property type="nucleotide sequence ID" value="NZ_PPXC01000007.1"/>
</dbReference>
<accession>A0A2S3ZW30</accession>
<dbReference type="EMBL" id="PPXC01000007">
    <property type="protein sequence ID" value="POH73465.1"/>
    <property type="molecule type" value="Genomic_DNA"/>
</dbReference>
<feature type="compositionally biased region" description="Basic and acidic residues" evidence="1">
    <location>
        <begin position="85"/>
        <end position="96"/>
    </location>
</feature>
<evidence type="ECO:0000256" key="1">
    <source>
        <dbReference type="SAM" id="MobiDB-lite"/>
    </source>
</evidence>
<evidence type="ECO:0000256" key="2">
    <source>
        <dbReference type="SAM" id="Phobius"/>
    </source>
</evidence>
<proteinExistence type="predicted"/>
<gene>
    <name evidence="3" type="ORF">CVS27_11195</name>
</gene>
<dbReference type="AlphaFoldDB" id="A0A2S3ZW30"/>
<feature type="region of interest" description="Disordered" evidence="1">
    <location>
        <begin position="70"/>
        <end position="112"/>
    </location>
</feature>
<reference evidence="3 4" key="1">
    <citation type="submission" date="2018-01" db="EMBL/GenBank/DDBJ databases">
        <title>Arthrobacter sp. nov., from glaciers in China.</title>
        <authorList>
            <person name="Liu Q."/>
            <person name="Xin Y.-H."/>
        </authorList>
    </citation>
    <scope>NUCLEOTIDE SEQUENCE [LARGE SCALE GENOMIC DNA]</scope>
    <source>
        <strain evidence="3 4">HLT2-12-2</strain>
    </source>
</reference>
<feature type="compositionally biased region" description="Acidic residues" evidence="1">
    <location>
        <begin position="100"/>
        <end position="112"/>
    </location>
</feature>
<protein>
    <submittedName>
        <fullName evidence="3">Uncharacterized protein</fullName>
    </submittedName>
</protein>
<name>A0A2S3ZW30_ARTGL</name>
<comment type="caution">
    <text evidence="3">The sequence shown here is derived from an EMBL/GenBank/DDBJ whole genome shotgun (WGS) entry which is preliminary data.</text>
</comment>
<feature type="transmembrane region" description="Helical" evidence="2">
    <location>
        <begin position="44"/>
        <end position="62"/>
    </location>
</feature>
<evidence type="ECO:0000313" key="3">
    <source>
        <dbReference type="EMBL" id="POH73465.1"/>
    </source>
</evidence>
<keyword evidence="2" id="KW-0472">Membrane</keyword>
<keyword evidence="2" id="KW-0812">Transmembrane</keyword>
<keyword evidence="4" id="KW-1185">Reference proteome</keyword>
<evidence type="ECO:0000313" key="4">
    <source>
        <dbReference type="Proteomes" id="UP000237061"/>
    </source>
</evidence>
<dbReference type="Proteomes" id="UP000237061">
    <property type="component" value="Unassembled WGS sequence"/>
</dbReference>
<organism evidence="3 4">
    <name type="scientific">Arthrobacter glacialis</name>
    <dbReference type="NCBI Taxonomy" id="1664"/>
    <lineage>
        <taxon>Bacteria</taxon>
        <taxon>Bacillati</taxon>
        <taxon>Actinomycetota</taxon>
        <taxon>Actinomycetes</taxon>
        <taxon>Micrococcales</taxon>
        <taxon>Micrococcaceae</taxon>
        <taxon>Arthrobacter</taxon>
    </lineage>
</organism>